<feature type="transmembrane region" description="Helical" evidence="3">
    <location>
        <begin position="9"/>
        <end position="28"/>
    </location>
</feature>
<name>A0A9X3XLH2_9CLOT</name>
<dbReference type="EMBL" id="JAMRYU010000009">
    <property type="protein sequence ID" value="MDC4240506.1"/>
    <property type="molecule type" value="Genomic_DNA"/>
</dbReference>
<keyword evidence="1" id="KW-0175">Coiled coil</keyword>
<keyword evidence="3" id="KW-1133">Transmembrane helix</keyword>
<protein>
    <recommendedName>
        <fullName evidence="6">Pilus assembly protein PilO</fullName>
    </recommendedName>
</protein>
<evidence type="ECO:0000313" key="5">
    <source>
        <dbReference type="Proteomes" id="UP001141183"/>
    </source>
</evidence>
<dbReference type="InterPro" id="IPR014717">
    <property type="entry name" value="Transl_elong_EF1B/ribsomal_bS6"/>
</dbReference>
<evidence type="ECO:0000256" key="3">
    <source>
        <dbReference type="SAM" id="Phobius"/>
    </source>
</evidence>
<organism evidence="4 5">
    <name type="scientific">Clostridium tertium</name>
    <dbReference type="NCBI Taxonomy" id="1559"/>
    <lineage>
        <taxon>Bacteria</taxon>
        <taxon>Bacillati</taxon>
        <taxon>Bacillota</taxon>
        <taxon>Clostridia</taxon>
        <taxon>Eubacteriales</taxon>
        <taxon>Clostridiaceae</taxon>
        <taxon>Clostridium</taxon>
    </lineage>
</organism>
<feature type="region of interest" description="Disordered" evidence="2">
    <location>
        <begin position="140"/>
        <end position="180"/>
    </location>
</feature>
<keyword evidence="5" id="KW-1185">Reference proteome</keyword>
<dbReference type="AlphaFoldDB" id="A0A9X3XLH2"/>
<accession>A0A9X3XLH2</accession>
<gene>
    <name evidence="4" type="ORF">NE398_10055</name>
</gene>
<feature type="coiled-coil region" evidence="1">
    <location>
        <begin position="35"/>
        <end position="62"/>
    </location>
</feature>
<keyword evidence="3" id="KW-0812">Transmembrane</keyword>
<feature type="compositionally biased region" description="Polar residues" evidence="2">
    <location>
        <begin position="408"/>
        <end position="425"/>
    </location>
</feature>
<reference evidence="4" key="1">
    <citation type="submission" date="2022-05" db="EMBL/GenBank/DDBJ databases">
        <title>Draft genome sequence of Clostridium tertium strain CP3 isolated from Peru.</title>
        <authorList>
            <person name="Hurtado R."/>
            <person name="Lima L."/>
            <person name="Sousa T."/>
            <person name="Jaiswal A.K."/>
            <person name="Tiwari S."/>
            <person name="Maturrano L."/>
            <person name="Brenig B."/>
            <person name="Azevedo V."/>
        </authorList>
    </citation>
    <scope>NUCLEOTIDE SEQUENCE</scope>
    <source>
        <strain evidence="4">CP3</strain>
    </source>
</reference>
<feature type="region of interest" description="Disordered" evidence="2">
    <location>
        <begin position="405"/>
        <end position="425"/>
    </location>
</feature>
<comment type="caution">
    <text evidence="4">The sequence shown here is derived from an EMBL/GenBank/DDBJ whole genome shotgun (WGS) entry which is preliminary data.</text>
</comment>
<evidence type="ECO:0000313" key="4">
    <source>
        <dbReference type="EMBL" id="MDC4240506.1"/>
    </source>
</evidence>
<feature type="compositionally biased region" description="Polar residues" evidence="2">
    <location>
        <begin position="164"/>
        <end position="180"/>
    </location>
</feature>
<sequence>MNISKREKYLIGILLTVLICFVYYQFIYTKQVGKLATKRAEKNQVEQRYNDVMDNISKLDSKEENLKILKLTVLDKSKSLYPTIMQEKIIIELDKLLNDSGLKGNIAFSPVEVASVEKMVSPEIQKAESSLKAIADEYSGDATKDETSNIESNNENNTSTESNGGQASQDSQEVASEQNGVTSEQLKVAINFSGSYESLKKFISSVQNYERKIVITNITISSKSQEELTGVMNLEFHAVPKLSDEDMEYLIWTLNNVYGKDILFSSGAASGAYASTIEEQNNKKDINDFVMMLRSSLSELPTVTIGRAKDESRESYIYSDNDKVEEVEMSFDEANGKTYYKYKTAGSYYPKDNSSEGKEFTSKSEDIVLEIMSEKRGESSDNSGIKLKVVNNTSKKVEIIVKDDDTSNPRVSVTSEGNTVNVTKK</sequence>
<feature type="compositionally biased region" description="Low complexity" evidence="2">
    <location>
        <begin position="149"/>
        <end position="163"/>
    </location>
</feature>
<keyword evidence="3" id="KW-0472">Membrane</keyword>
<evidence type="ECO:0008006" key="6">
    <source>
        <dbReference type="Google" id="ProtNLM"/>
    </source>
</evidence>
<evidence type="ECO:0000256" key="2">
    <source>
        <dbReference type="SAM" id="MobiDB-lite"/>
    </source>
</evidence>
<evidence type="ECO:0000256" key="1">
    <source>
        <dbReference type="SAM" id="Coils"/>
    </source>
</evidence>
<dbReference type="RefSeq" id="WP_111931413.1">
    <property type="nucleotide sequence ID" value="NZ_JAMRYU010000009.1"/>
</dbReference>
<dbReference type="Proteomes" id="UP001141183">
    <property type="component" value="Unassembled WGS sequence"/>
</dbReference>
<proteinExistence type="predicted"/>
<dbReference type="Gene3D" id="3.30.70.60">
    <property type="match status" value="1"/>
</dbReference>